<feature type="signal peptide" evidence="2">
    <location>
        <begin position="1"/>
        <end position="33"/>
    </location>
</feature>
<feature type="domain" description="DUF1559" evidence="3">
    <location>
        <begin position="382"/>
        <end position="474"/>
    </location>
</feature>
<name>A0A517MY30_9BACT</name>
<dbReference type="AlphaFoldDB" id="A0A517MY30"/>
<dbReference type="PANTHER" id="PTHR30093:SF2">
    <property type="entry name" value="TYPE II SECRETION SYSTEM PROTEIN H"/>
    <property type="match status" value="1"/>
</dbReference>
<evidence type="ECO:0000313" key="5">
    <source>
        <dbReference type="Proteomes" id="UP000319852"/>
    </source>
</evidence>
<evidence type="ECO:0000259" key="3">
    <source>
        <dbReference type="Pfam" id="PF07596"/>
    </source>
</evidence>
<evidence type="ECO:0000256" key="1">
    <source>
        <dbReference type="SAM" id="MobiDB-lite"/>
    </source>
</evidence>
<organism evidence="4 5">
    <name type="scientific">Adhaeretor mobilis</name>
    <dbReference type="NCBI Taxonomy" id="1930276"/>
    <lineage>
        <taxon>Bacteria</taxon>
        <taxon>Pseudomonadati</taxon>
        <taxon>Planctomycetota</taxon>
        <taxon>Planctomycetia</taxon>
        <taxon>Pirellulales</taxon>
        <taxon>Lacipirellulaceae</taxon>
        <taxon>Adhaeretor</taxon>
    </lineage>
</organism>
<dbReference type="OrthoDB" id="285651at2"/>
<dbReference type="Pfam" id="PF07596">
    <property type="entry name" value="SBP_bac_10"/>
    <property type="match status" value="1"/>
</dbReference>
<dbReference type="KEGG" id="amob:HG15A2_31210"/>
<feature type="compositionally biased region" description="Polar residues" evidence="1">
    <location>
        <begin position="44"/>
        <end position="59"/>
    </location>
</feature>
<dbReference type="Proteomes" id="UP000319852">
    <property type="component" value="Chromosome"/>
</dbReference>
<evidence type="ECO:0000313" key="4">
    <source>
        <dbReference type="EMBL" id="QDS99790.1"/>
    </source>
</evidence>
<feature type="chain" id="PRO_5021795862" description="DUF1559 domain-containing protein" evidence="2">
    <location>
        <begin position="34"/>
        <end position="589"/>
    </location>
</feature>
<evidence type="ECO:0000256" key="2">
    <source>
        <dbReference type="SAM" id="SignalP"/>
    </source>
</evidence>
<reference evidence="4 5" key="1">
    <citation type="submission" date="2019-02" db="EMBL/GenBank/DDBJ databases">
        <title>Deep-cultivation of Planctomycetes and their phenomic and genomic characterization uncovers novel biology.</title>
        <authorList>
            <person name="Wiegand S."/>
            <person name="Jogler M."/>
            <person name="Boedeker C."/>
            <person name="Pinto D."/>
            <person name="Vollmers J."/>
            <person name="Rivas-Marin E."/>
            <person name="Kohn T."/>
            <person name="Peeters S.H."/>
            <person name="Heuer A."/>
            <person name="Rast P."/>
            <person name="Oberbeckmann S."/>
            <person name="Bunk B."/>
            <person name="Jeske O."/>
            <person name="Meyerdierks A."/>
            <person name="Storesund J.E."/>
            <person name="Kallscheuer N."/>
            <person name="Luecker S."/>
            <person name="Lage O.M."/>
            <person name="Pohl T."/>
            <person name="Merkel B.J."/>
            <person name="Hornburger P."/>
            <person name="Mueller R.-W."/>
            <person name="Bruemmer F."/>
            <person name="Labrenz M."/>
            <person name="Spormann A.M."/>
            <person name="Op den Camp H."/>
            <person name="Overmann J."/>
            <person name="Amann R."/>
            <person name="Jetten M.S.M."/>
            <person name="Mascher T."/>
            <person name="Medema M.H."/>
            <person name="Devos D.P."/>
            <person name="Kaster A.-K."/>
            <person name="Ovreas L."/>
            <person name="Rohde M."/>
            <person name="Galperin M.Y."/>
            <person name="Jogler C."/>
        </authorList>
    </citation>
    <scope>NUCLEOTIDE SEQUENCE [LARGE SCALE GENOMIC DNA]</scope>
    <source>
        <strain evidence="4 5">HG15A2</strain>
    </source>
</reference>
<dbReference type="EMBL" id="CP036263">
    <property type="protein sequence ID" value="QDS99790.1"/>
    <property type="molecule type" value="Genomic_DNA"/>
</dbReference>
<protein>
    <recommendedName>
        <fullName evidence="3">DUF1559 domain-containing protein</fullName>
    </recommendedName>
</protein>
<dbReference type="PROSITE" id="PS51257">
    <property type="entry name" value="PROKAR_LIPOPROTEIN"/>
    <property type="match status" value="1"/>
</dbReference>
<gene>
    <name evidence="4" type="ORF">HG15A2_31210</name>
</gene>
<dbReference type="InterPro" id="IPR045584">
    <property type="entry name" value="Pilin-like"/>
</dbReference>
<proteinExistence type="predicted"/>
<keyword evidence="2" id="KW-0732">Signal</keyword>
<dbReference type="PANTHER" id="PTHR30093">
    <property type="entry name" value="GENERAL SECRETION PATHWAY PROTEIN G"/>
    <property type="match status" value="1"/>
</dbReference>
<sequence precursor="true">MPESIRPDRSSSRWLCSLLAVLTACGPATTVLAQEVQRPVPPRSVTQPAPNPQRTTDDTTLLGNKAMAPASEIDLSYALSDAAVILVARPGQVLNSAMMEMMPTEVIQAASIKETGLDPLKVDQIVLSVSPPANGPPNYTALVRFAEAATLDSEQLTRHTQPGEVNGKDYLKSQDFMAPSILQPDEKSFLLTPDFSMQELTKPDRINGVGPLAAKVAAATRGDDFFLMVDVAAIRPLLQMGMQQVDLPPELDDLRELPDLISTVEFRVNFSNQSLTNLVVTANDEAAADKLMHIVESKKALVRAKAQPEIQKALASDDPVEQASGRYGTRMLKRMDESVQFDRDGVRLTLFQHDPKVDGSGGLLTNYATIGVLVGLLLPAVQAAREAARRNMSMNNMKQIMLAMHNYHDTMGQFPAHASYDDEGNPLLSWRVHILPFIEEQALYEQFHLDEPWDSEHNKTLIEKMPDVYAEPSAAVDPRDGNTHYLAPVGGSLAFDGTSNGIALRKFTDGLSNTIALLQVDNTAAVTWTKPADWELNAKKPLAGLDQAIHPAIFLAGLADGSVHSMSFAIDPEMFKALLTRNGGEVVNW</sequence>
<dbReference type="InterPro" id="IPR011453">
    <property type="entry name" value="DUF1559"/>
</dbReference>
<feature type="region of interest" description="Disordered" evidence="1">
    <location>
        <begin position="36"/>
        <end position="59"/>
    </location>
</feature>
<accession>A0A517MY30</accession>
<dbReference type="RefSeq" id="WP_145060959.1">
    <property type="nucleotide sequence ID" value="NZ_CP036263.1"/>
</dbReference>
<keyword evidence="5" id="KW-1185">Reference proteome</keyword>
<dbReference type="SUPFAM" id="SSF54523">
    <property type="entry name" value="Pili subunits"/>
    <property type="match status" value="1"/>
</dbReference>